<comment type="catalytic activity">
    <reaction evidence="12">
        <text>isopentenyl diphosphate = dimethylallyl diphosphate</text>
        <dbReference type="Rhea" id="RHEA:23284"/>
        <dbReference type="ChEBI" id="CHEBI:57623"/>
        <dbReference type="ChEBI" id="CHEBI:128769"/>
        <dbReference type="EC" id="5.3.3.2"/>
    </reaction>
    <physiologicalReaction direction="left-to-right" evidence="12">
        <dbReference type="Rhea" id="RHEA:23285"/>
    </physiologicalReaction>
</comment>
<dbReference type="InterPro" id="IPR015797">
    <property type="entry name" value="NUDIX_hydrolase-like_dom_sf"/>
</dbReference>
<evidence type="ECO:0000256" key="10">
    <source>
        <dbReference type="ARBA" id="ARBA00023229"/>
    </source>
</evidence>
<dbReference type="GO" id="GO:0046872">
    <property type="term" value="F:metal ion binding"/>
    <property type="evidence" value="ECO:0007669"/>
    <property type="project" value="UniProtKB-KW"/>
</dbReference>
<dbReference type="Proteomes" id="UP000183365">
    <property type="component" value="Unassembled WGS sequence"/>
</dbReference>
<reference evidence="18" key="1">
    <citation type="submission" date="2016-11" db="EMBL/GenBank/DDBJ databases">
        <authorList>
            <person name="Guldener U."/>
        </authorList>
    </citation>
    <scope>NUCLEOTIDE SEQUENCE [LARGE SCALE GENOMIC DNA]</scope>
</reference>
<gene>
    <name evidence="17" type="ORF">HGUI_02952</name>
</gene>
<evidence type="ECO:0000256" key="3">
    <source>
        <dbReference type="ARBA" id="ARBA00007579"/>
    </source>
</evidence>
<dbReference type="InterPro" id="IPR011876">
    <property type="entry name" value="IsopentenylPP_isomerase_typ1"/>
</dbReference>
<dbReference type="InterPro" id="IPR000086">
    <property type="entry name" value="NUDIX_hydrolase_dom"/>
</dbReference>
<dbReference type="GO" id="GO:0004452">
    <property type="term" value="F:isopentenyl-diphosphate delta-isomerase activity"/>
    <property type="evidence" value="ECO:0007669"/>
    <property type="project" value="UniProtKB-EC"/>
</dbReference>
<dbReference type="GO" id="GO:0009240">
    <property type="term" value="P:isopentenyl diphosphate biosynthetic process"/>
    <property type="evidence" value="ECO:0007669"/>
    <property type="project" value="TreeGrafter"/>
</dbReference>
<dbReference type="GO" id="GO:0045337">
    <property type="term" value="P:farnesyl diphosphate biosynthetic process"/>
    <property type="evidence" value="ECO:0007669"/>
    <property type="project" value="EnsemblFungi"/>
</dbReference>
<organism evidence="17 18">
    <name type="scientific">Hanseniaspora guilliermondii</name>
    <dbReference type="NCBI Taxonomy" id="56406"/>
    <lineage>
        <taxon>Eukaryota</taxon>
        <taxon>Fungi</taxon>
        <taxon>Dikarya</taxon>
        <taxon>Ascomycota</taxon>
        <taxon>Saccharomycotina</taxon>
        <taxon>Saccharomycetes</taxon>
        <taxon>Saccharomycodales</taxon>
        <taxon>Saccharomycodaceae</taxon>
        <taxon>Hanseniaspora</taxon>
    </lineage>
</organism>
<dbReference type="EMBL" id="FQNF01000062">
    <property type="protein sequence ID" value="SGZ40752.1"/>
    <property type="molecule type" value="Genomic_DNA"/>
</dbReference>
<evidence type="ECO:0000256" key="12">
    <source>
        <dbReference type="ARBA" id="ARBA00029294"/>
    </source>
</evidence>
<keyword evidence="18" id="KW-1185">Reference proteome</keyword>
<keyword evidence="10" id="KW-0414">Isoprene biosynthesis</keyword>
<keyword evidence="11 17" id="KW-0413">Isomerase</keyword>
<protein>
    <recommendedName>
        <fullName evidence="13">Isopentenyl-diphosphate Delta-isomerase</fullName>
        <ecNumber evidence="4">5.3.3.2</ecNumber>
    </recommendedName>
    <alternativeName>
        <fullName evidence="15">Isopentenyl pyrophosphate isomerase</fullName>
    </alternativeName>
    <alternativeName>
        <fullName evidence="14">Isopentenyl-diphosphate delta-isomerase</fullName>
    </alternativeName>
</protein>
<sequence length="302" mass="35709">MSKEYQTKVENLSQQDIISLFYTDENIKSNAFIPLKNQTNRLNKYTKDDLQNLKLDHSDSNDLNLYDEEQLRLMKEQCIVIDYNDNEFASGSKKLLHLMNNINKGLLHRAFSVFLFNDKNELLLQQRSSEKITFPELWTNTCCSHPLAVDDEMGINTDNQSQIGQISLKEKVNGTITAAIRKLDHELGIPTEDTISKGKFHFLNRIHYMAPSNEPWGEHEIDYIFIYKTHKGQDLTILGNPNEVKEFKYVTMQKLKEMMNDTNLKFTPWFKLICENYLFDWWKQLDNIEQHENDDQIYRMFF</sequence>
<evidence type="ECO:0000256" key="6">
    <source>
        <dbReference type="ARBA" id="ARBA00022723"/>
    </source>
</evidence>
<evidence type="ECO:0000256" key="7">
    <source>
        <dbReference type="ARBA" id="ARBA00022842"/>
    </source>
</evidence>
<evidence type="ECO:0000256" key="1">
    <source>
        <dbReference type="ARBA" id="ARBA00001946"/>
    </source>
</evidence>
<evidence type="ECO:0000256" key="9">
    <source>
        <dbReference type="ARBA" id="ARBA00023098"/>
    </source>
</evidence>
<evidence type="ECO:0000256" key="8">
    <source>
        <dbReference type="ARBA" id="ARBA00022955"/>
    </source>
</evidence>
<comment type="pathway">
    <text evidence="2">Isoprenoid biosynthesis; dimethylallyl diphosphate biosynthesis; dimethylallyl diphosphate from isopentenyl diphosphate: step 1/1.</text>
</comment>
<evidence type="ECO:0000313" key="17">
    <source>
        <dbReference type="EMBL" id="SGZ40752.1"/>
    </source>
</evidence>
<dbReference type="VEuPathDB" id="FungiDB:HGUI_02952"/>
<keyword evidence="7" id="KW-0460">Magnesium</keyword>
<keyword evidence="6" id="KW-0479">Metal-binding</keyword>
<name>A0A1L0B2Q8_9ASCO</name>
<dbReference type="PROSITE" id="PS51462">
    <property type="entry name" value="NUDIX"/>
    <property type="match status" value="1"/>
</dbReference>
<evidence type="ECO:0000256" key="14">
    <source>
        <dbReference type="ARBA" id="ARBA00072489"/>
    </source>
</evidence>
<dbReference type="OrthoDB" id="510307at2759"/>
<dbReference type="PANTHER" id="PTHR10885:SF0">
    <property type="entry name" value="ISOPENTENYL-DIPHOSPHATE DELTA-ISOMERASE"/>
    <property type="match status" value="1"/>
</dbReference>
<dbReference type="Gene3D" id="3.90.79.10">
    <property type="entry name" value="Nucleoside Triphosphate Pyrophosphohydrolase"/>
    <property type="match status" value="1"/>
</dbReference>
<dbReference type="CDD" id="cd02885">
    <property type="entry name" value="NUDIX_IPP_Isomerase"/>
    <property type="match status" value="1"/>
</dbReference>
<keyword evidence="5" id="KW-0444">Lipid biosynthesis</keyword>
<keyword evidence="9" id="KW-0443">Lipid metabolism</keyword>
<comment type="similarity">
    <text evidence="3">Belongs to the IPP isomerase type 1 family.</text>
</comment>
<dbReference type="GO" id="GO:0050992">
    <property type="term" value="P:dimethylallyl diphosphate biosynthetic process"/>
    <property type="evidence" value="ECO:0007669"/>
    <property type="project" value="UniProtKB-UniPathway"/>
</dbReference>
<evidence type="ECO:0000256" key="13">
    <source>
        <dbReference type="ARBA" id="ARBA00071307"/>
    </source>
</evidence>
<dbReference type="GO" id="GO:0005737">
    <property type="term" value="C:cytoplasm"/>
    <property type="evidence" value="ECO:0007669"/>
    <property type="project" value="TreeGrafter"/>
</dbReference>
<evidence type="ECO:0000256" key="5">
    <source>
        <dbReference type="ARBA" id="ARBA00022516"/>
    </source>
</evidence>
<dbReference type="SUPFAM" id="SSF55811">
    <property type="entry name" value="Nudix"/>
    <property type="match status" value="1"/>
</dbReference>
<feature type="domain" description="Nudix hydrolase" evidence="16">
    <location>
        <begin position="106"/>
        <end position="272"/>
    </location>
</feature>
<evidence type="ECO:0000313" key="18">
    <source>
        <dbReference type="Proteomes" id="UP000183365"/>
    </source>
</evidence>
<evidence type="ECO:0000259" key="16">
    <source>
        <dbReference type="PROSITE" id="PS51462"/>
    </source>
</evidence>
<dbReference type="UniPathway" id="UPA00059">
    <property type="reaction ID" value="UER00104"/>
</dbReference>
<dbReference type="AlphaFoldDB" id="A0A1L0B2Q8"/>
<keyword evidence="8" id="KW-0752">Steroid biosynthesis</keyword>
<dbReference type="EC" id="5.3.3.2" evidence="4"/>
<proteinExistence type="inferred from homology"/>
<accession>A0A1L0B2Q8</accession>
<evidence type="ECO:0000256" key="15">
    <source>
        <dbReference type="ARBA" id="ARBA00083206"/>
    </source>
</evidence>
<evidence type="ECO:0000256" key="2">
    <source>
        <dbReference type="ARBA" id="ARBA00004826"/>
    </source>
</evidence>
<dbReference type="PANTHER" id="PTHR10885">
    <property type="entry name" value="ISOPENTENYL-DIPHOSPHATE DELTA-ISOMERASE"/>
    <property type="match status" value="1"/>
</dbReference>
<comment type="cofactor">
    <cofactor evidence="1">
        <name>Mg(2+)</name>
        <dbReference type="ChEBI" id="CHEBI:18420"/>
    </cofactor>
</comment>
<evidence type="ECO:0000256" key="4">
    <source>
        <dbReference type="ARBA" id="ARBA00012057"/>
    </source>
</evidence>
<dbReference type="Pfam" id="PF00293">
    <property type="entry name" value="NUDIX"/>
    <property type="match status" value="1"/>
</dbReference>
<dbReference type="FunFam" id="3.90.79.10:FF:000012">
    <property type="entry name" value="Isopentenyl-diphosphate Delta-isomerase 1"/>
    <property type="match status" value="1"/>
</dbReference>
<dbReference type="NCBIfam" id="TIGR02150">
    <property type="entry name" value="IPP_isom_1"/>
    <property type="match status" value="1"/>
</dbReference>
<dbReference type="GO" id="GO:0006696">
    <property type="term" value="P:ergosterol biosynthetic process"/>
    <property type="evidence" value="ECO:0007669"/>
    <property type="project" value="EnsemblFungi"/>
</dbReference>
<evidence type="ECO:0000256" key="11">
    <source>
        <dbReference type="ARBA" id="ARBA00023235"/>
    </source>
</evidence>